<evidence type="ECO:0000256" key="10">
    <source>
        <dbReference type="PIRSR" id="PIRSR004682-3"/>
    </source>
</evidence>
<evidence type="ECO:0000313" key="13">
    <source>
        <dbReference type="Proteomes" id="UP000251075"/>
    </source>
</evidence>
<feature type="active site" description="Proton donor" evidence="8">
    <location>
        <position position="12"/>
    </location>
</feature>
<dbReference type="PIRSF" id="PIRSF004682">
    <property type="entry name" value="GmhB"/>
    <property type="match status" value="1"/>
</dbReference>
<feature type="binding site" evidence="11">
    <location>
        <position position="12"/>
    </location>
    <ligand>
        <name>Mg(2+)</name>
        <dbReference type="ChEBI" id="CHEBI:18420"/>
    </ligand>
</feature>
<evidence type="ECO:0000256" key="8">
    <source>
        <dbReference type="PIRSR" id="PIRSR004682-1"/>
    </source>
</evidence>
<keyword evidence="5 7" id="KW-0119">Carbohydrate metabolism</keyword>
<keyword evidence="3 11" id="KW-0479">Metal-binding</keyword>
<comment type="subcellular location">
    <subcellularLocation>
        <location evidence="1 7">Cytoplasm</location>
    </subcellularLocation>
</comment>
<dbReference type="PANTHER" id="PTHR42891">
    <property type="entry name" value="D-GLYCERO-BETA-D-MANNO-HEPTOSE-1,7-BISPHOSPHATE 7-PHOSPHATASE"/>
    <property type="match status" value="1"/>
</dbReference>
<feature type="site" description="Stabilizes the phosphoryl group" evidence="10">
    <location>
        <position position="103"/>
    </location>
</feature>
<evidence type="ECO:0000256" key="2">
    <source>
        <dbReference type="ARBA" id="ARBA00022490"/>
    </source>
</evidence>
<evidence type="ECO:0000256" key="6">
    <source>
        <dbReference type="ARBA" id="ARBA00031828"/>
    </source>
</evidence>
<evidence type="ECO:0000256" key="5">
    <source>
        <dbReference type="ARBA" id="ARBA00023277"/>
    </source>
</evidence>
<feature type="binding site" evidence="9">
    <location>
        <position position="129"/>
    </location>
    <ligand>
        <name>substrate</name>
    </ligand>
</feature>
<dbReference type="OrthoDB" id="9814110at2"/>
<dbReference type="SUPFAM" id="SSF56784">
    <property type="entry name" value="HAD-like"/>
    <property type="match status" value="1"/>
</dbReference>
<comment type="cofactor">
    <cofactor evidence="11">
        <name>Zn(2+)</name>
        <dbReference type="ChEBI" id="CHEBI:29105"/>
    </cofactor>
</comment>
<evidence type="ECO:0000256" key="3">
    <source>
        <dbReference type="ARBA" id="ARBA00022723"/>
    </source>
</evidence>
<keyword evidence="2 7" id="KW-0963">Cytoplasm</keyword>
<dbReference type="CDD" id="cd07503">
    <property type="entry name" value="HAD_HisB-N"/>
    <property type="match status" value="1"/>
</dbReference>
<dbReference type="EMBL" id="PGTO01000001">
    <property type="protein sequence ID" value="RAU23617.1"/>
    <property type="molecule type" value="Genomic_DNA"/>
</dbReference>
<evidence type="ECO:0000313" key="12">
    <source>
        <dbReference type="EMBL" id="RAU23617.1"/>
    </source>
</evidence>
<organism evidence="12 13">
    <name type="scientific">Paramagnetospirillum kuznetsovii</name>
    <dbReference type="NCBI Taxonomy" id="2053833"/>
    <lineage>
        <taxon>Bacteria</taxon>
        <taxon>Pseudomonadati</taxon>
        <taxon>Pseudomonadota</taxon>
        <taxon>Alphaproteobacteria</taxon>
        <taxon>Rhodospirillales</taxon>
        <taxon>Magnetospirillaceae</taxon>
        <taxon>Paramagnetospirillum</taxon>
    </lineage>
</organism>
<feature type="binding site" evidence="11">
    <location>
        <position position="129"/>
    </location>
    <ligand>
        <name>Mg(2+)</name>
        <dbReference type="ChEBI" id="CHEBI:18420"/>
    </ligand>
</feature>
<dbReference type="InterPro" id="IPR023214">
    <property type="entry name" value="HAD_sf"/>
</dbReference>
<dbReference type="GO" id="GO:0046872">
    <property type="term" value="F:metal ion binding"/>
    <property type="evidence" value="ECO:0007669"/>
    <property type="project" value="UniProtKB-KW"/>
</dbReference>
<evidence type="ECO:0000256" key="1">
    <source>
        <dbReference type="ARBA" id="ARBA00004496"/>
    </source>
</evidence>
<dbReference type="InterPro" id="IPR006549">
    <property type="entry name" value="HAD-SF_hydro_IIIA"/>
</dbReference>
<comment type="similarity">
    <text evidence="7">Belongs to the gmhB family.</text>
</comment>
<dbReference type="PANTHER" id="PTHR42891:SF1">
    <property type="entry name" value="D-GLYCERO-BETA-D-MANNO-HEPTOSE-1,7-BISPHOSPHATE 7-PHOSPHATASE"/>
    <property type="match status" value="1"/>
</dbReference>
<keyword evidence="11" id="KW-0460">Magnesium</keyword>
<evidence type="ECO:0000256" key="4">
    <source>
        <dbReference type="ARBA" id="ARBA00022801"/>
    </source>
</evidence>
<dbReference type="InterPro" id="IPR004446">
    <property type="entry name" value="Heptose_bisP_phosphatase"/>
</dbReference>
<feature type="binding site" evidence="11">
    <location>
        <position position="99"/>
    </location>
    <ligand>
        <name>Zn(2+)</name>
        <dbReference type="ChEBI" id="CHEBI:29105"/>
    </ligand>
</feature>
<evidence type="ECO:0000256" key="7">
    <source>
        <dbReference type="PIRNR" id="PIRNR004682"/>
    </source>
</evidence>
<feature type="binding site" evidence="11">
    <location>
        <position position="101"/>
    </location>
    <ligand>
        <name>Zn(2+)</name>
        <dbReference type="ChEBI" id="CHEBI:29105"/>
    </ligand>
</feature>
<evidence type="ECO:0000256" key="11">
    <source>
        <dbReference type="PIRSR" id="PIRSR004682-4"/>
    </source>
</evidence>
<comment type="cofactor">
    <cofactor evidence="11">
        <name>Mg(2+)</name>
        <dbReference type="ChEBI" id="CHEBI:18420"/>
    </cofactor>
</comment>
<proteinExistence type="inferred from homology"/>
<dbReference type="Pfam" id="PF13242">
    <property type="entry name" value="Hydrolase_like"/>
    <property type="match status" value="1"/>
</dbReference>
<dbReference type="NCBIfam" id="TIGR01662">
    <property type="entry name" value="HAD-SF-IIIA"/>
    <property type="match status" value="1"/>
</dbReference>
<feature type="site" description="Stabilizes the phosphoryl group" evidence="10">
    <location>
        <position position="52"/>
    </location>
</feature>
<dbReference type="EC" id="3.1.3.-" evidence="7"/>
<keyword evidence="11" id="KW-0862">Zinc</keyword>
<dbReference type="AlphaFoldDB" id="A0A364P370"/>
<feature type="binding site" evidence="11">
    <location>
        <position position="128"/>
    </location>
    <ligand>
        <name>Mg(2+)</name>
        <dbReference type="ChEBI" id="CHEBI:18420"/>
    </ligand>
</feature>
<comment type="caution">
    <text evidence="12">The sequence shown here is derived from an EMBL/GenBank/DDBJ whole genome shotgun (WGS) entry which is preliminary data.</text>
</comment>
<dbReference type="GO" id="GO:0016791">
    <property type="term" value="F:phosphatase activity"/>
    <property type="evidence" value="ECO:0007669"/>
    <property type="project" value="InterPro"/>
</dbReference>
<dbReference type="InterPro" id="IPR006543">
    <property type="entry name" value="Histidinol-phos"/>
</dbReference>
<keyword evidence="13" id="KW-1185">Reference proteome</keyword>
<feature type="binding site" evidence="9">
    <location>
        <begin position="18"/>
        <end position="21"/>
    </location>
    <ligand>
        <name>substrate</name>
    </ligand>
</feature>
<dbReference type="Proteomes" id="UP000251075">
    <property type="component" value="Unassembled WGS sequence"/>
</dbReference>
<evidence type="ECO:0000256" key="9">
    <source>
        <dbReference type="PIRSR" id="PIRSR004682-2"/>
    </source>
</evidence>
<feature type="binding site" evidence="9">
    <location>
        <begin position="102"/>
        <end position="103"/>
    </location>
    <ligand>
        <name>substrate</name>
    </ligand>
</feature>
<dbReference type="Gene3D" id="3.40.50.1000">
    <property type="entry name" value="HAD superfamily/HAD-like"/>
    <property type="match status" value="1"/>
</dbReference>
<feature type="binding site" evidence="9">
    <location>
        <begin position="10"/>
        <end position="12"/>
    </location>
    <ligand>
        <name>substrate</name>
    </ligand>
</feature>
<name>A0A364P370_9PROT</name>
<dbReference type="RefSeq" id="WP_112141848.1">
    <property type="nucleotide sequence ID" value="NZ_PGTO01000001.1"/>
</dbReference>
<dbReference type="InterPro" id="IPR036412">
    <property type="entry name" value="HAD-like_sf"/>
</dbReference>
<feature type="binding site" evidence="9">
    <location>
        <begin position="52"/>
        <end position="55"/>
    </location>
    <ligand>
        <name>substrate</name>
    </ligand>
</feature>
<feature type="site" description="Contributes to substrate recognition" evidence="10">
    <location>
        <position position="102"/>
    </location>
</feature>
<dbReference type="NCBIfam" id="TIGR01656">
    <property type="entry name" value="Histidinol-ppas"/>
    <property type="match status" value="1"/>
</dbReference>
<protein>
    <recommendedName>
        <fullName evidence="6 7">D,D-heptose 1,7-bisphosphate phosphatase</fullName>
        <ecNumber evidence="7">3.1.3.-</ecNumber>
    </recommendedName>
</protein>
<reference evidence="12 13" key="1">
    <citation type="submission" date="2017-11" db="EMBL/GenBank/DDBJ databases">
        <title>Draft genome sequence of magnetotactic bacterium Magnetospirillum kuznetsovii LBB-42.</title>
        <authorList>
            <person name="Grouzdev D.S."/>
            <person name="Rysina M.S."/>
            <person name="Baslerov R.V."/>
            <person name="Koziaeva V."/>
        </authorList>
    </citation>
    <scope>NUCLEOTIDE SEQUENCE [LARGE SCALE GENOMIC DNA]</scope>
    <source>
        <strain evidence="12 13">LBB-42</strain>
    </source>
</reference>
<dbReference type="NCBIfam" id="NF006506">
    <property type="entry name" value="PRK08942.1"/>
    <property type="match status" value="1"/>
</dbReference>
<feature type="binding site" evidence="11">
    <location>
        <position position="93"/>
    </location>
    <ligand>
        <name>Zn(2+)</name>
        <dbReference type="ChEBI" id="CHEBI:29105"/>
    </ligand>
</feature>
<feature type="active site" description="Nucleophile" evidence="8">
    <location>
        <position position="10"/>
    </location>
</feature>
<sequence>MTERRFVLIDRDGTINVEVNYLSDPDQLELYPGVGAAIRRLNRLGLGVAVVTNQSGVARGYFDMARLEEIHTRLYAILEAEGAAIDGIYICPHAPEDDCDCRKPLPGMVMQAVAEHRFDPARSFMIGDKTVDVELGRSVGATTFLVRTGHGPKHVEGSTADYVVDDLPAAVRIIEKLLVAEGAALKEPR</sequence>
<keyword evidence="4 7" id="KW-0378">Hydrolase</keyword>
<gene>
    <name evidence="12" type="ORF">CU669_00475</name>
</gene>
<dbReference type="GO" id="GO:0005975">
    <property type="term" value="P:carbohydrate metabolic process"/>
    <property type="evidence" value="ECO:0007669"/>
    <property type="project" value="InterPro"/>
</dbReference>
<feature type="binding site" evidence="11">
    <location>
        <position position="91"/>
    </location>
    <ligand>
        <name>Zn(2+)</name>
        <dbReference type="ChEBI" id="CHEBI:29105"/>
    </ligand>
</feature>
<accession>A0A364P370</accession>
<dbReference type="GO" id="GO:0005737">
    <property type="term" value="C:cytoplasm"/>
    <property type="evidence" value="ECO:0007669"/>
    <property type="project" value="UniProtKB-SubCell"/>
</dbReference>
<feature type="binding site" evidence="11">
    <location>
        <position position="10"/>
    </location>
    <ligand>
        <name>Mg(2+)</name>
        <dbReference type="ChEBI" id="CHEBI:18420"/>
    </ligand>
</feature>